<keyword evidence="2" id="KW-1185">Reference proteome</keyword>
<accession>A0AA36I246</accession>
<protein>
    <submittedName>
        <fullName evidence="1">Uncharacterized protein</fullName>
    </submittedName>
</protein>
<name>A0AA36I246_9DINO</name>
<dbReference type="Proteomes" id="UP001178507">
    <property type="component" value="Unassembled WGS sequence"/>
</dbReference>
<dbReference type="AlphaFoldDB" id="A0AA36I246"/>
<reference evidence="1" key="1">
    <citation type="submission" date="2023-08" db="EMBL/GenBank/DDBJ databases">
        <authorList>
            <person name="Chen Y."/>
            <person name="Shah S."/>
            <person name="Dougan E. K."/>
            <person name="Thang M."/>
            <person name="Chan C."/>
        </authorList>
    </citation>
    <scope>NUCLEOTIDE SEQUENCE</scope>
</reference>
<organism evidence="1 2">
    <name type="scientific">Effrenium voratum</name>
    <dbReference type="NCBI Taxonomy" id="2562239"/>
    <lineage>
        <taxon>Eukaryota</taxon>
        <taxon>Sar</taxon>
        <taxon>Alveolata</taxon>
        <taxon>Dinophyceae</taxon>
        <taxon>Suessiales</taxon>
        <taxon>Symbiodiniaceae</taxon>
        <taxon>Effrenium</taxon>
    </lineage>
</organism>
<evidence type="ECO:0000313" key="2">
    <source>
        <dbReference type="Proteomes" id="UP001178507"/>
    </source>
</evidence>
<sequence length="136" mass="14860">MAWHCTLEPRALASALTERRTGRLQSEDFAGASEQLELQARTMLGLDRRLRGFDARFRSLEKAVTSAAELAAASARCGQDGAEAATAAAAAVRVEAEARCRELAKRIDGLRRTWKPRWTALCRSAWAKTSRASRGA</sequence>
<evidence type="ECO:0000313" key="1">
    <source>
        <dbReference type="EMBL" id="CAJ1379648.1"/>
    </source>
</evidence>
<gene>
    <name evidence="1" type="ORF">EVOR1521_LOCUS7826</name>
</gene>
<dbReference type="EMBL" id="CAUJNA010000646">
    <property type="protein sequence ID" value="CAJ1379648.1"/>
    <property type="molecule type" value="Genomic_DNA"/>
</dbReference>
<comment type="caution">
    <text evidence="1">The sequence shown here is derived from an EMBL/GenBank/DDBJ whole genome shotgun (WGS) entry which is preliminary data.</text>
</comment>
<proteinExistence type="predicted"/>